<evidence type="ECO:0000256" key="1">
    <source>
        <dbReference type="SAM" id="MobiDB-lite"/>
    </source>
</evidence>
<dbReference type="EMBL" id="KV429094">
    <property type="protein sequence ID" value="KZT66109.1"/>
    <property type="molecule type" value="Genomic_DNA"/>
</dbReference>
<name>A0A165MTS6_9APHY</name>
<feature type="region of interest" description="Disordered" evidence="1">
    <location>
        <begin position="1"/>
        <end position="173"/>
    </location>
</feature>
<evidence type="ECO:0000313" key="3">
    <source>
        <dbReference type="Proteomes" id="UP000076727"/>
    </source>
</evidence>
<evidence type="ECO:0000313" key="2">
    <source>
        <dbReference type="EMBL" id="KZT66109.1"/>
    </source>
</evidence>
<sequence length="173" mass="19232">MDVAPLNSARTPRWDSTTEARAAGRRRRRLPGPASQPHPTPPPPLTSTSTLRPLAQPVHPAPARGNEGAASQEPLSQQVSQISRGSKSPATSRRNQIEIRPMARSKSVELVVPRRPRSLRATWLVEITPQPQPQPQPRPRPRPHRATHTARRTRFHDHDQCRGITPSDATTSR</sequence>
<reference evidence="2 3" key="1">
    <citation type="journal article" date="2016" name="Mol. Biol. Evol.">
        <title>Comparative Genomics of Early-Diverging Mushroom-Forming Fungi Provides Insights into the Origins of Lignocellulose Decay Capabilities.</title>
        <authorList>
            <person name="Nagy L.G."/>
            <person name="Riley R."/>
            <person name="Tritt A."/>
            <person name="Adam C."/>
            <person name="Daum C."/>
            <person name="Floudas D."/>
            <person name="Sun H."/>
            <person name="Yadav J.S."/>
            <person name="Pangilinan J."/>
            <person name="Larsson K.H."/>
            <person name="Matsuura K."/>
            <person name="Barry K."/>
            <person name="Labutti K."/>
            <person name="Kuo R."/>
            <person name="Ohm R.A."/>
            <person name="Bhattacharya S.S."/>
            <person name="Shirouzu T."/>
            <person name="Yoshinaga Y."/>
            <person name="Martin F.M."/>
            <person name="Grigoriev I.V."/>
            <person name="Hibbett D.S."/>
        </authorList>
    </citation>
    <scope>NUCLEOTIDE SEQUENCE [LARGE SCALE GENOMIC DNA]</scope>
    <source>
        <strain evidence="2 3">L-15889</strain>
    </source>
</reference>
<gene>
    <name evidence="2" type="ORF">DAEQUDRAFT_730601</name>
</gene>
<feature type="compositionally biased region" description="Basic residues" evidence="1">
    <location>
        <begin position="139"/>
        <end position="155"/>
    </location>
</feature>
<protein>
    <submittedName>
        <fullName evidence="2">Uncharacterized protein</fullName>
    </submittedName>
</protein>
<proteinExistence type="predicted"/>
<feature type="compositionally biased region" description="Pro residues" evidence="1">
    <location>
        <begin position="34"/>
        <end position="45"/>
    </location>
</feature>
<feature type="compositionally biased region" description="Polar residues" evidence="1">
    <location>
        <begin position="73"/>
        <end position="94"/>
    </location>
</feature>
<dbReference type="Proteomes" id="UP000076727">
    <property type="component" value="Unassembled WGS sequence"/>
</dbReference>
<accession>A0A165MTS6</accession>
<dbReference type="AlphaFoldDB" id="A0A165MTS6"/>
<organism evidence="2 3">
    <name type="scientific">Daedalea quercina L-15889</name>
    <dbReference type="NCBI Taxonomy" id="1314783"/>
    <lineage>
        <taxon>Eukaryota</taxon>
        <taxon>Fungi</taxon>
        <taxon>Dikarya</taxon>
        <taxon>Basidiomycota</taxon>
        <taxon>Agaricomycotina</taxon>
        <taxon>Agaricomycetes</taxon>
        <taxon>Polyporales</taxon>
        <taxon>Fomitopsis</taxon>
    </lineage>
</organism>
<keyword evidence="3" id="KW-1185">Reference proteome</keyword>